<gene>
    <name evidence="1" type="ORF">CLUMA_CG016631</name>
</gene>
<dbReference type="Proteomes" id="UP000183832">
    <property type="component" value="Unassembled WGS sequence"/>
</dbReference>
<dbReference type="EMBL" id="CVRI01000059">
    <property type="protein sequence ID" value="CRL03653.1"/>
    <property type="molecule type" value="Genomic_DNA"/>
</dbReference>
<evidence type="ECO:0000313" key="1">
    <source>
        <dbReference type="EMBL" id="CRL03653.1"/>
    </source>
</evidence>
<sequence length="93" mass="10638">MIHNVILRRALIGLKRNSPDAITRFKVKSLINNTEKILASLEIDEILKQQPPINTENVEILKGKVEQLSKLNLEEEYEDLLEIFRSAAPSTEL</sequence>
<reference evidence="1 2" key="1">
    <citation type="submission" date="2015-04" db="EMBL/GenBank/DDBJ databases">
        <authorList>
            <person name="Syromyatnikov M.Y."/>
            <person name="Popov V.N."/>
        </authorList>
    </citation>
    <scope>NUCLEOTIDE SEQUENCE [LARGE SCALE GENOMIC DNA]</scope>
</reference>
<name>A0A1J1ITV3_9DIPT</name>
<keyword evidence="2" id="KW-1185">Reference proteome</keyword>
<evidence type="ECO:0000313" key="2">
    <source>
        <dbReference type="Proteomes" id="UP000183832"/>
    </source>
</evidence>
<proteinExistence type="predicted"/>
<organism evidence="1 2">
    <name type="scientific">Clunio marinus</name>
    <dbReference type="NCBI Taxonomy" id="568069"/>
    <lineage>
        <taxon>Eukaryota</taxon>
        <taxon>Metazoa</taxon>
        <taxon>Ecdysozoa</taxon>
        <taxon>Arthropoda</taxon>
        <taxon>Hexapoda</taxon>
        <taxon>Insecta</taxon>
        <taxon>Pterygota</taxon>
        <taxon>Neoptera</taxon>
        <taxon>Endopterygota</taxon>
        <taxon>Diptera</taxon>
        <taxon>Nematocera</taxon>
        <taxon>Chironomoidea</taxon>
        <taxon>Chironomidae</taxon>
        <taxon>Clunio</taxon>
    </lineage>
</organism>
<protein>
    <submittedName>
        <fullName evidence="1">CLUMA_CG016631, isoform A</fullName>
    </submittedName>
</protein>
<accession>A0A1J1ITV3</accession>
<dbReference type="AlphaFoldDB" id="A0A1J1ITV3"/>